<evidence type="ECO:0000313" key="1">
    <source>
        <dbReference type="EMBL" id="GAI28411.1"/>
    </source>
</evidence>
<dbReference type="AlphaFoldDB" id="X1NDX5"/>
<feature type="non-terminal residue" evidence="1">
    <location>
        <position position="1"/>
    </location>
</feature>
<comment type="caution">
    <text evidence="1">The sequence shown here is derived from an EMBL/GenBank/DDBJ whole genome shotgun (WGS) entry which is preliminary data.</text>
</comment>
<sequence length="55" mass="6300">SSPEIMTAAEHAFTSAILEVTGTIPYEHPWFLFLWGRFSFIEKDKIPSQSKKNSK</sequence>
<name>X1NDX5_9ZZZZ</name>
<gene>
    <name evidence="1" type="ORF">S06H3_26364</name>
</gene>
<reference evidence="1" key="1">
    <citation type="journal article" date="2014" name="Front. Microbiol.">
        <title>High frequency of phylogenetically diverse reductive dehalogenase-homologous genes in deep subseafloor sedimentary metagenomes.</title>
        <authorList>
            <person name="Kawai M."/>
            <person name="Futagami T."/>
            <person name="Toyoda A."/>
            <person name="Takaki Y."/>
            <person name="Nishi S."/>
            <person name="Hori S."/>
            <person name="Arai W."/>
            <person name="Tsubouchi T."/>
            <person name="Morono Y."/>
            <person name="Uchiyama I."/>
            <person name="Ito T."/>
            <person name="Fujiyama A."/>
            <person name="Inagaki F."/>
            <person name="Takami H."/>
        </authorList>
    </citation>
    <scope>NUCLEOTIDE SEQUENCE</scope>
    <source>
        <strain evidence="1">Expedition CK06-06</strain>
    </source>
</reference>
<dbReference type="EMBL" id="BARV01015235">
    <property type="protein sequence ID" value="GAI28411.1"/>
    <property type="molecule type" value="Genomic_DNA"/>
</dbReference>
<protein>
    <submittedName>
        <fullName evidence="1">Uncharacterized protein</fullName>
    </submittedName>
</protein>
<accession>X1NDX5</accession>
<proteinExistence type="predicted"/>
<organism evidence="1">
    <name type="scientific">marine sediment metagenome</name>
    <dbReference type="NCBI Taxonomy" id="412755"/>
    <lineage>
        <taxon>unclassified sequences</taxon>
        <taxon>metagenomes</taxon>
        <taxon>ecological metagenomes</taxon>
    </lineage>
</organism>